<proteinExistence type="predicted"/>
<evidence type="ECO:0000313" key="3">
    <source>
        <dbReference type="Proteomes" id="UP000550707"/>
    </source>
</evidence>
<dbReference type="EMBL" id="JACASF010000001">
    <property type="protein sequence ID" value="KAF6501150.1"/>
    <property type="molecule type" value="Genomic_DNA"/>
</dbReference>
<evidence type="ECO:0000313" key="2">
    <source>
        <dbReference type="EMBL" id="KAF6501150.1"/>
    </source>
</evidence>
<dbReference type="InParanoid" id="A0A7J8JXE8"/>
<gene>
    <name evidence="2" type="ORF">HJG59_008120</name>
</gene>
<feature type="region of interest" description="Disordered" evidence="1">
    <location>
        <begin position="101"/>
        <end position="127"/>
    </location>
</feature>
<reference evidence="2 3" key="1">
    <citation type="journal article" date="2020" name="Nature">
        <title>Six reference-quality genomes reveal evolution of bat adaptations.</title>
        <authorList>
            <person name="Jebb D."/>
            <person name="Huang Z."/>
            <person name="Pippel M."/>
            <person name="Hughes G.M."/>
            <person name="Lavrichenko K."/>
            <person name="Devanna P."/>
            <person name="Winkler S."/>
            <person name="Jermiin L.S."/>
            <person name="Skirmuntt E.C."/>
            <person name="Katzourakis A."/>
            <person name="Burkitt-Gray L."/>
            <person name="Ray D.A."/>
            <person name="Sullivan K.A.M."/>
            <person name="Roscito J.G."/>
            <person name="Kirilenko B.M."/>
            <person name="Davalos L.M."/>
            <person name="Corthals A.P."/>
            <person name="Power M.L."/>
            <person name="Jones G."/>
            <person name="Ransome R.D."/>
            <person name="Dechmann D.K.N."/>
            <person name="Locatelli A.G."/>
            <person name="Puechmaille S.J."/>
            <person name="Fedrigo O."/>
            <person name="Jarvis E.D."/>
            <person name="Hiller M."/>
            <person name="Vernes S.C."/>
            <person name="Myers E.W."/>
            <person name="Teeling E.C."/>
        </authorList>
    </citation>
    <scope>NUCLEOTIDE SEQUENCE [LARGE SCALE GENOMIC DNA]</scope>
    <source>
        <strain evidence="2">MMolMol1</strain>
        <tissue evidence="2">Muscle</tissue>
    </source>
</reference>
<dbReference type="Proteomes" id="UP000550707">
    <property type="component" value="Unassembled WGS sequence"/>
</dbReference>
<name>A0A7J8JXE8_MOLMO</name>
<protein>
    <submittedName>
        <fullName evidence="2">Uncharacterized protein</fullName>
    </submittedName>
</protein>
<evidence type="ECO:0000256" key="1">
    <source>
        <dbReference type="SAM" id="MobiDB-lite"/>
    </source>
</evidence>
<dbReference type="AlphaFoldDB" id="A0A7J8JXE8"/>
<accession>A0A7J8JXE8</accession>
<sequence>MQEAMAESGFEPRPGELLLKRFPSWNPVWARIGSWRHRARIPNSSSLAHHSVWLCPHLQWTLGLLPPLGRCAHGSEDTSFDPTSRAEPLYFLLTEEETKSQKGSFAAAPDLGQGQLISLGPQDGQDS</sequence>
<organism evidence="2 3">
    <name type="scientific">Molossus molossus</name>
    <name type="common">Pallas' mastiff bat</name>
    <name type="synonym">Vespertilio molossus</name>
    <dbReference type="NCBI Taxonomy" id="27622"/>
    <lineage>
        <taxon>Eukaryota</taxon>
        <taxon>Metazoa</taxon>
        <taxon>Chordata</taxon>
        <taxon>Craniata</taxon>
        <taxon>Vertebrata</taxon>
        <taxon>Euteleostomi</taxon>
        <taxon>Mammalia</taxon>
        <taxon>Eutheria</taxon>
        <taxon>Laurasiatheria</taxon>
        <taxon>Chiroptera</taxon>
        <taxon>Yangochiroptera</taxon>
        <taxon>Molossidae</taxon>
        <taxon>Molossus</taxon>
    </lineage>
</organism>
<comment type="caution">
    <text evidence="2">The sequence shown here is derived from an EMBL/GenBank/DDBJ whole genome shotgun (WGS) entry which is preliminary data.</text>
</comment>
<keyword evidence="3" id="KW-1185">Reference proteome</keyword>